<dbReference type="PANTHER" id="PTHR35400">
    <property type="entry name" value="SLR1083 PROTEIN"/>
    <property type="match status" value="1"/>
</dbReference>
<dbReference type="InterPro" id="IPR008538">
    <property type="entry name" value="Uma2"/>
</dbReference>
<dbReference type="InterPro" id="IPR012296">
    <property type="entry name" value="Nuclease_put_TT1808"/>
</dbReference>
<proteinExistence type="predicted"/>
<dbReference type="Proteomes" id="UP000236723">
    <property type="component" value="Unassembled WGS sequence"/>
</dbReference>
<gene>
    <name evidence="2" type="ORF">SAMN04489712_104206</name>
</gene>
<organism evidence="2 3">
    <name type="scientific">Thermomonospora echinospora</name>
    <dbReference type="NCBI Taxonomy" id="1992"/>
    <lineage>
        <taxon>Bacteria</taxon>
        <taxon>Bacillati</taxon>
        <taxon>Actinomycetota</taxon>
        <taxon>Actinomycetes</taxon>
        <taxon>Streptosporangiales</taxon>
        <taxon>Thermomonosporaceae</taxon>
        <taxon>Thermomonospora</taxon>
    </lineage>
</organism>
<evidence type="ECO:0000259" key="1">
    <source>
        <dbReference type="Pfam" id="PF05685"/>
    </source>
</evidence>
<dbReference type="AlphaFoldDB" id="A0A1H5YVK6"/>
<accession>A0A1H5YVK6</accession>
<reference evidence="3" key="1">
    <citation type="submission" date="2016-10" db="EMBL/GenBank/DDBJ databases">
        <authorList>
            <person name="Varghese N."/>
            <person name="Submissions S."/>
        </authorList>
    </citation>
    <scope>NUCLEOTIDE SEQUENCE [LARGE SCALE GENOMIC DNA]</scope>
    <source>
        <strain evidence="3">DSM 43163</strain>
    </source>
</reference>
<protein>
    <submittedName>
        <fullName evidence="2">Endonuclease, Uma2 family (Restriction endonuclease fold)</fullName>
    </submittedName>
</protein>
<name>A0A1H5YVK6_9ACTN</name>
<keyword evidence="3" id="KW-1185">Reference proteome</keyword>
<sequence>MTAMVHEPPTRAAEILLESFHDLETPEGFRAELIEGEIVVSPPPGGAHEMDLWCLVRQVTLHSSARMDYSGHKGLKLRRGGRCPKNHIIPDGVFIPHELDLLREADPWMEPEGVALVVEVTSSRPDGDRRDKRHCYAKGGIPLYLLIDRERRMVSLFSEPRSDAGKEDYLQVTQVIFGKPLDLPEPFSFTLDTSELD</sequence>
<evidence type="ECO:0000313" key="3">
    <source>
        <dbReference type="Proteomes" id="UP000236723"/>
    </source>
</evidence>
<dbReference type="EMBL" id="FNVO01000004">
    <property type="protein sequence ID" value="SEG28048.1"/>
    <property type="molecule type" value="Genomic_DNA"/>
</dbReference>
<evidence type="ECO:0000313" key="2">
    <source>
        <dbReference type="EMBL" id="SEG28048.1"/>
    </source>
</evidence>
<dbReference type="SUPFAM" id="SSF52980">
    <property type="entry name" value="Restriction endonuclease-like"/>
    <property type="match status" value="1"/>
</dbReference>
<dbReference type="CDD" id="cd06260">
    <property type="entry name" value="DUF820-like"/>
    <property type="match status" value="1"/>
</dbReference>
<keyword evidence="2" id="KW-0540">Nuclease</keyword>
<dbReference type="PANTHER" id="PTHR35400:SF3">
    <property type="entry name" value="SLL1072 PROTEIN"/>
    <property type="match status" value="1"/>
</dbReference>
<keyword evidence="2" id="KW-0378">Hydrolase</keyword>
<dbReference type="RefSeq" id="WP_200827193.1">
    <property type="nucleotide sequence ID" value="NZ_FNVO01000004.1"/>
</dbReference>
<dbReference type="InterPro" id="IPR011335">
    <property type="entry name" value="Restrct_endonuc-II-like"/>
</dbReference>
<keyword evidence="2" id="KW-0255">Endonuclease</keyword>
<dbReference type="GO" id="GO:0004519">
    <property type="term" value="F:endonuclease activity"/>
    <property type="evidence" value="ECO:0007669"/>
    <property type="project" value="UniProtKB-KW"/>
</dbReference>
<dbReference type="Pfam" id="PF05685">
    <property type="entry name" value="Uma2"/>
    <property type="match status" value="1"/>
</dbReference>
<feature type="domain" description="Putative restriction endonuclease" evidence="1">
    <location>
        <begin position="17"/>
        <end position="191"/>
    </location>
</feature>
<dbReference type="Gene3D" id="3.90.1570.10">
    <property type="entry name" value="tt1808, chain A"/>
    <property type="match status" value="1"/>
</dbReference>